<dbReference type="AlphaFoldDB" id="A0AA38HBX4"/>
<sequence>MSTKVSASKSDPECIRADHVSHICLATHCATRVDRSRGHDNDTVFFSGQTALKPVWTRRIVGDNDKVATTWIWTQTWCRRHGHNLRHEVRHTCRQVGGKLEIGAWAERDTSRCDTSSCDTGNCDTKMRHRKCDTSIRRLRKSTNRRVVNVEILDAGKDMVSGQDDKNSVGQAMYRRDGHYGDWTPTAIGHIRTLDRLDWPIGCRKDKITRHDSGESP</sequence>
<dbReference type="EMBL" id="JAKWFO010000005">
    <property type="protein sequence ID" value="KAI9636191.1"/>
    <property type="molecule type" value="Genomic_DNA"/>
</dbReference>
<accession>A0AA38HBX4</accession>
<gene>
    <name evidence="1" type="ORF">MKK02DRAFT_33441</name>
</gene>
<organism evidence="1 2">
    <name type="scientific">Dioszegia hungarica</name>
    <dbReference type="NCBI Taxonomy" id="4972"/>
    <lineage>
        <taxon>Eukaryota</taxon>
        <taxon>Fungi</taxon>
        <taxon>Dikarya</taxon>
        <taxon>Basidiomycota</taxon>
        <taxon>Agaricomycotina</taxon>
        <taxon>Tremellomycetes</taxon>
        <taxon>Tremellales</taxon>
        <taxon>Bulleribasidiaceae</taxon>
        <taxon>Dioszegia</taxon>
    </lineage>
</organism>
<dbReference type="GeneID" id="77727923"/>
<dbReference type="Proteomes" id="UP001164286">
    <property type="component" value="Unassembled WGS sequence"/>
</dbReference>
<dbReference type="RefSeq" id="XP_052945968.1">
    <property type="nucleotide sequence ID" value="XM_053088718.1"/>
</dbReference>
<protein>
    <submittedName>
        <fullName evidence="1">Uncharacterized protein</fullName>
    </submittedName>
</protein>
<name>A0AA38HBX4_9TREE</name>
<proteinExistence type="predicted"/>
<evidence type="ECO:0000313" key="2">
    <source>
        <dbReference type="Proteomes" id="UP001164286"/>
    </source>
</evidence>
<comment type="caution">
    <text evidence="1">The sequence shown here is derived from an EMBL/GenBank/DDBJ whole genome shotgun (WGS) entry which is preliminary data.</text>
</comment>
<evidence type="ECO:0000313" key="1">
    <source>
        <dbReference type="EMBL" id="KAI9636191.1"/>
    </source>
</evidence>
<keyword evidence="2" id="KW-1185">Reference proteome</keyword>
<reference evidence="1" key="1">
    <citation type="journal article" date="2022" name="G3 (Bethesda)">
        <title>High quality genome of the basidiomycete yeast Dioszegia hungarica PDD-24b-2 isolated from cloud water.</title>
        <authorList>
            <person name="Jarrige D."/>
            <person name="Haridas S."/>
            <person name="Bleykasten-Grosshans C."/>
            <person name="Joly M."/>
            <person name="Nadalig T."/>
            <person name="Sancelme M."/>
            <person name="Vuilleumier S."/>
            <person name="Grigoriev I.V."/>
            <person name="Amato P."/>
            <person name="Bringel F."/>
        </authorList>
    </citation>
    <scope>NUCLEOTIDE SEQUENCE</scope>
    <source>
        <strain evidence="1">PDD-24b-2</strain>
    </source>
</reference>